<accession>A0A225UZG9</accession>
<proteinExistence type="predicted"/>
<dbReference type="AlphaFoldDB" id="A0A225UZG9"/>
<dbReference type="Proteomes" id="UP000198211">
    <property type="component" value="Unassembled WGS sequence"/>
</dbReference>
<evidence type="ECO:0000313" key="1">
    <source>
        <dbReference type="EMBL" id="OWY98188.1"/>
    </source>
</evidence>
<keyword evidence="2" id="KW-1185">Reference proteome</keyword>
<organism evidence="1 2">
    <name type="scientific">Phytophthora megakarya</name>
    <dbReference type="NCBI Taxonomy" id="4795"/>
    <lineage>
        <taxon>Eukaryota</taxon>
        <taxon>Sar</taxon>
        <taxon>Stramenopiles</taxon>
        <taxon>Oomycota</taxon>
        <taxon>Peronosporomycetes</taxon>
        <taxon>Peronosporales</taxon>
        <taxon>Peronosporaceae</taxon>
        <taxon>Phytophthora</taxon>
    </lineage>
</organism>
<name>A0A225UZG9_9STRA</name>
<reference evidence="2" key="1">
    <citation type="submission" date="2017-03" db="EMBL/GenBank/DDBJ databases">
        <title>Phytopthora megakarya and P. palmivora, two closely related causual agents of cacao black pod achieved similar genome size and gene model numbers by different mechanisms.</title>
        <authorList>
            <person name="Ali S."/>
            <person name="Shao J."/>
            <person name="Larry D.J."/>
            <person name="Kronmiller B."/>
            <person name="Shen D."/>
            <person name="Strem M.D."/>
            <person name="Melnick R.L."/>
            <person name="Guiltinan M.J."/>
            <person name="Tyler B.M."/>
            <person name="Meinhardt L.W."/>
            <person name="Bailey B.A."/>
        </authorList>
    </citation>
    <scope>NUCLEOTIDE SEQUENCE [LARGE SCALE GENOMIC DNA]</scope>
    <source>
        <strain evidence="2">zdho120</strain>
    </source>
</reference>
<dbReference type="STRING" id="4795.A0A225UZG9"/>
<sequence>MKILLQENPAHKAAKHLHPTVYYHLTSLGARGDLENIEVRATHCVVHGTTRLISLIFVGKDDTALSLLTYNTRYNF</sequence>
<gene>
    <name evidence="1" type="ORF">PHMEG_00031103</name>
</gene>
<protein>
    <submittedName>
        <fullName evidence="1">Uncharacterized protein</fullName>
    </submittedName>
</protein>
<evidence type="ECO:0000313" key="2">
    <source>
        <dbReference type="Proteomes" id="UP000198211"/>
    </source>
</evidence>
<comment type="caution">
    <text evidence="1">The sequence shown here is derived from an EMBL/GenBank/DDBJ whole genome shotgun (WGS) entry which is preliminary data.</text>
</comment>
<dbReference type="EMBL" id="NBNE01009647">
    <property type="protein sequence ID" value="OWY98188.1"/>
    <property type="molecule type" value="Genomic_DNA"/>
</dbReference>